<evidence type="ECO:0000313" key="4">
    <source>
        <dbReference type="Proteomes" id="UP000282957"/>
    </source>
</evidence>
<name>A0A437MPD7_9PROT</name>
<proteinExistence type="predicted"/>
<reference evidence="3 4" key="1">
    <citation type="submission" date="2019-01" db="EMBL/GenBank/DDBJ databases">
        <authorList>
            <person name="Chen W.-M."/>
        </authorList>
    </citation>
    <scope>NUCLEOTIDE SEQUENCE [LARGE SCALE GENOMIC DNA]</scope>
    <source>
        <strain evidence="3 4">CCP-6</strain>
    </source>
</reference>
<accession>A0A437MPD7</accession>
<protein>
    <submittedName>
        <fullName evidence="3">MarR family transcriptional regulator</fullName>
    </submittedName>
</protein>
<dbReference type="Proteomes" id="UP000282957">
    <property type="component" value="Unassembled WGS sequence"/>
</dbReference>
<organism evidence="3 4">
    <name type="scientific">Rhodovarius crocodyli</name>
    <dbReference type="NCBI Taxonomy" id="1979269"/>
    <lineage>
        <taxon>Bacteria</taxon>
        <taxon>Pseudomonadati</taxon>
        <taxon>Pseudomonadota</taxon>
        <taxon>Alphaproteobacteria</taxon>
        <taxon>Acetobacterales</taxon>
        <taxon>Roseomonadaceae</taxon>
        <taxon>Rhodovarius</taxon>
    </lineage>
</organism>
<dbReference type="AlphaFoldDB" id="A0A437MPD7"/>
<dbReference type="PROSITE" id="PS50995">
    <property type="entry name" value="HTH_MARR_2"/>
    <property type="match status" value="1"/>
</dbReference>
<dbReference type="InterPro" id="IPR000835">
    <property type="entry name" value="HTH_MarR-typ"/>
</dbReference>
<dbReference type="GO" id="GO:0003700">
    <property type="term" value="F:DNA-binding transcription factor activity"/>
    <property type="evidence" value="ECO:0007669"/>
    <property type="project" value="InterPro"/>
</dbReference>
<evidence type="ECO:0000259" key="2">
    <source>
        <dbReference type="PROSITE" id="PS50995"/>
    </source>
</evidence>
<dbReference type="SMART" id="SM00347">
    <property type="entry name" value="HTH_MARR"/>
    <property type="match status" value="1"/>
</dbReference>
<feature type="domain" description="HTH marR-type" evidence="2">
    <location>
        <begin position="1"/>
        <end position="140"/>
    </location>
</feature>
<gene>
    <name evidence="3" type="ORF">EOD42_05270</name>
</gene>
<dbReference type="RefSeq" id="WP_127786392.1">
    <property type="nucleotide sequence ID" value="NZ_SACL01000001.1"/>
</dbReference>
<comment type="caution">
    <text evidence="3">The sequence shown here is derived from an EMBL/GenBank/DDBJ whole genome shotgun (WGS) entry which is preliminary data.</text>
</comment>
<dbReference type="Pfam" id="PF12802">
    <property type="entry name" value="MarR_2"/>
    <property type="match status" value="1"/>
</dbReference>
<dbReference type="Gene3D" id="1.10.10.10">
    <property type="entry name" value="Winged helix-like DNA-binding domain superfamily/Winged helix DNA-binding domain"/>
    <property type="match status" value="1"/>
</dbReference>
<dbReference type="InterPro" id="IPR036388">
    <property type="entry name" value="WH-like_DNA-bd_sf"/>
</dbReference>
<feature type="region of interest" description="Disordered" evidence="1">
    <location>
        <begin position="117"/>
        <end position="140"/>
    </location>
</feature>
<dbReference type="SUPFAM" id="SSF46785">
    <property type="entry name" value="Winged helix' DNA-binding domain"/>
    <property type="match status" value="1"/>
</dbReference>
<evidence type="ECO:0000313" key="3">
    <source>
        <dbReference type="EMBL" id="RVT99498.1"/>
    </source>
</evidence>
<dbReference type="PANTHER" id="PTHR33164">
    <property type="entry name" value="TRANSCRIPTIONAL REGULATOR, MARR FAMILY"/>
    <property type="match status" value="1"/>
</dbReference>
<dbReference type="PANTHER" id="PTHR33164:SF43">
    <property type="entry name" value="HTH-TYPE TRANSCRIPTIONAL REPRESSOR YETL"/>
    <property type="match status" value="1"/>
</dbReference>
<keyword evidence="4" id="KW-1185">Reference proteome</keyword>
<dbReference type="EMBL" id="SACL01000001">
    <property type="protein sequence ID" value="RVT99498.1"/>
    <property type="molecule type" value="Genomic_DNA"/>
</dbReference>
<dbReference type="InterPro" id="IPR036390">
    <property type="entry name" value="WH_DNA-bd_sf"/>
</dbReference>
<dbReference type="GO" id="GO:0006950">
    <property type="term" value="P:response to stress"/>
    <property type="evidence" value="ECO:0007669"/>
    <property type="project" value="TreeGrafter"/>
</dbReference>
<sequence length="140" mass="15646">MASAEYPDRLVGILRDTMTSLVRRDGPDLSARQMAVFLTVYLSDGPHTVRGLAQWLNVSKPAITRALDRLGELDIARRKLDPMDRRSVHVQRTIRGAELLQEVRDTMAQAEKQTMDWIHGGTDPNGPNPPQTMAAFNPRG</sequence>
<dbReference type="InterPro" id="IPR039422">
    <property type="entry name" value="MarR/SlyA-like"/>
</dbReference>
<dbReference type="OrthoDB" id="9812268at2"/>
<evidence type="ECO:0000256" key="1">
    <source>
        <dbReference type="SAM" id="MobiDB-lite"/>
    </source>
</evidence>